<name>A0ABR1T1L7_9PEZI</name>
<keyword evidence="5" id="KW-0432">Leucine biosynthesis</keyword>
<dbReference type="SMART" id="SM00917">
    <property type="entry name" value="LeuA_dimer"/>
    <property type="match status" value="1"/>
</dbReference>
<reference evidence="11 12" key="1">
    <citation type="submission" date="2023-01" db="EMBL/GenBank/DDBJ databases">
        <title>Analysis of 21 Apiospora genomes using comparative genomics revels a genus with tremendous synthesis potential of carbohydrate active enzymes and secondary metabolites.</title>
        <authorList>
            <person name="Sorensen T."/>
        </authorList>
    </citation>
    <scope>NUCLEOTIDE SEQUENCE [LARGE SCALE GENOMIC DNA]</scope>
    <source>
        <strain evidence="11 12">CBS 20057</strain>
    </source>
</reference>
<dbReference type="InterPro" id="IPR039371">
    <property type="entry name" value="LeuA_N_DRE-TIM"/>
</dbReference>
<keyword evidence="7" id="KW-0808">Transferase</keyword>
<dbReference type="InterPro" id="IPR000891">
    <property type="entry name" value="PYR_CT"/>
</dbReference>
<evidence type="ECO:0000313" key="12">
    <source>
        <dbReference type="Proteomes" id="UP001396898"/>
    </source>
</evidence>
<feature type="domain" description="Pyruvate carboxyltransferase" evidence="10">
    <location>
        <begin position="33"/>
        <end position="311"/>
    </location>
</feature>
<evidence type="ECO:0000256" key="5">
    <source>
        <dbReference type="ARBA" id="ARBA00022430"/>
    </source>
</evidence>
<evidence type="ECO:0000256" key="4">
    <source>
        <dbReference type="ARBA" id="ARBA00012973"/>
    </source>
</evidence>
<evidence type="ECO:0000256" key="6">
    <source>
        <dbReference type="ARBA" id="ARBA00022605"/>
    </source>
</evidence>
<dbReference type="PROSITE" id="PS50991">
    <property type="entry name" value="PYR_CT"/>
    <property type="match status" value="1"/>
</dbReference>
<dbReference type="NCBIfam" id="NF002991">
    <property type="entry name" value="PRK03739.1"/>
    <property type="match status" value="1"/>
</dbReference>
<comment type="caution">
    <text evidence="11">The sequence shown here is derived from an EMBL/GenBank/DDBJ whole genome shotgun (WGS) entry which is preliminary data.</text>
</comment>
<evidence type="ECO:0000259" key="10">
    <source>
        <dbReference type="PROSITE" id="PS50991"/>
    </source>
</evidence>
<dbReference type="Pfam" id="PF22615">
    <property type="entry name" value="IPMS_D2"/>
    <property type="match status" value="1"/>
</dbReference>
<dbReference type="Pfam" id="PF00682">
    <property type="entry name" value="HMGL-like"/>
    <property type="match status" value="1"/>
</dbReference>
<evidence type="ECO:0000256" key="7">
    <source>
        <dbReference type="ARBA" id="ARBA00022679"/>
    </source>
</evidence>
<sequence>MGMLKDPSKKYKSFKPLDLPNRQWPSKIIEKPPRWLATDLRDGNQSLVDPMNGDEKWRFFNMLVELGYKEIEVSFPSASQTDFDFTRRIVETPGTVPDDVWIQVLSPCREDLIRRTVDSLKGAKKALLHIYLATSECFRRIVFGFTEEESLAMAVKCTKYARSITKDDPSQAGTEWAFEFSPETFSDTSPEFAIKICEAVKAAWEPTEANPIIFNLPATVEMATPNVYADQIEYFCTNITEREKVCVSLHPHNDRGCAVAAAELAQMAGADRVEGCLFGNGERTGNVDLVTLALNLYTQGIHPNVDFSDLKRVIDTVEICNKIPVHPRAPYGGSLVVCAFSGSHQDAIKKGFQLRKQESKAYDDQWQVPYLPLDPQDIGRTYEAIIRVNSQSGKGGAAWIILRKLELDLPRGLQIAFSKVVQKKADELGRELLSDEISELFETTYFLKEHPRFQIIDYSISVDRSNSPVPPAPGKSQDTKNLGRLFEGIVAVDGKEYQLQGRGNGPISSLANALKGVGIDLDVADYKEHSIGKGRDVKAATYIQCTASGTSQKVWGVGIHEDVVQSSLVALLSAASSFVLSRPGSPILSKATPRRTPSQEVDLNGLTVPDAKTTETSNNGVSSVVDALEAKANHM</sequence>
<evidence type="ECO:0000256" key="3">
    <source>
        <dbReference type="ARBA" id="ARBA00009767"/>
    </source>
</evidence>
<dbReference type="PANTHER" id="PTHR46911:SF1">
    <property type="entry name" value="2-ISOPROPYLMALATE SYNTHASE"/>
    <property type="match status" value="1"/>
</dbReference>
<dbReference type="InterPro" id="IPR013785">
    <property type="entry name" value="Aldolase_TIM"/>
</dbReference>
<dbReference type="SUPFAM" id="SSF89000">
    <property type="entry name" value="post-HMGL domain-like"/>
    <property type="match status" value="1"/>
</dbReference>
<comment type="pathway">
    <text evidence="2">Amino-acid biosynthesis; L-leucine biosynthesis; L-leucine from 3-methyl-2-oxobutanoate: step 1/4.</text>
</comment>
<dbReference type="PROSITE" id="PS00815">
    <property type="entry name" value="AIPM_HOMOCIT_SYNTH_1"/>
    <property type="match status" value="1"/>
</dbReference>
<dbReference type="PANTHER" id="PTHR46911">
    <property type="match status" value="1"/>
</dbReference>
<keyword evidence="6" id="KW-0028">Amino-acid biosynthesis</keyword>
<evidence type="ECO:0000256" key="1">
    <source>
        <dbReference type="ARBA" id="ARBA00000064"/>
    </source>
</evidence>
<dbReference type="SUPFAM" id="SSF110921">
    <property type="entry name" value="2-isopropylmalate synthase LeuA, allosteric (dimerisation) domain"/>
    <property type="match status" value="1"/>
</dbReference>
<dbReference type="InterPro" id="IPR002034">
    <property type="entry name" value="AIPM/Hcit_synth_CS"/>
</dbReference>
<dbReference type="SUPFAM" id="SSF51569">
    <property type="entry name" value="Aldolase"/>
    <property type="match status" value="1"/>
</dbReference>
<comment type="catalytic activity">
    <reaction evidence="1">
        <text>3-methyl-2-oxobutanoate + acetyl-CoA + H2O = (2S)-2-isopropylmalate + CoA + H(+)</text>
        <dbReference type="Rhea" id="RHEA:21524"/>
        <dbReference type="ChEBI" id="CHEBI:1178"/>
        <dbReference type="ChEBI" id="CHEBI:11851"/>
        <dbReference type="ChEBI" id="CHEBI:15377"/>
        <dbReference type="ChEBI" id="CHEBI:15378"/>
        <dbReference type="ChEBI" id="CHEBI:57287"/>
        <dbReference type="ChEBI" id="CHEBI:57288"/>
        <dbReference type="EC" id="2.3.3.13"/>
    </reaction>
</comment>
<keyword evidence="9" id="KW-0100">Branched-chain amino acid biosynthesis</keyword>
<evidence type="ECO:0000256" key="8">
    <source>
        <dbReference type="ARBA" id="ARBA00022723"/>
    </source>
</evidence>
<proteinExistence type="inferred from homology"/>
<gene>
    <name evidence="11" type="ORF">PG991_000252</name>
</gene>
<dbReference type="EMBL" id="JAQQWI010000001">
    <property type="protein sequence ID" value="KAK8040464.1"/>
    <property type="molecule type" value="Genomic_DNA"/>
</dbReference>
<organism evidence="11 12">
    <name type="scientific">Apiospora marii</name>
    <dbReference type="NCBI Taxonomy" id="335849"/>
    <lineage>
        <taxon>Eukaryota</taxon>
        <taxon>Fungi</taxon>
        <taxon>Dikarya</taxon>
        <taxon>Ascomycota</taxon>
        <taxon>Pezizomycotina</taxon>
        <taxon>Sordariomycetes</taxon>
        <taxon>Xylariomycetidae</taxon>
        <taxon>Amphisphaeriales</taxon>
        <taxon>Apiosporaceae</taxon>
        <taxon>Apiospora</taxon>
    </lineage>
</organism>
<dbReference type="PROSITE" id="PS00816">
    <property type="entry name" value="AIPM_HOMOCIT_SYNTH_2"/>
    <property type="match status" value="1"/>
</dbReference>
<comment type="similarity">
    <text evidence="3">Belongs to the alpha-IPM synthase/homocitrate synthase family. LeuA type 2 subfamily.</text>
</comment>
<evidence type="ECO:0000256" key="9">
    <source>
        <dbReference type="ARBA" id="ARBA00023304"/>
    </source>
</evidence>
<dbReference type="NCBIfam" id="TIGR00970">
    <property type="entry name" value="leuA_yeast"/>
    <property type="match status" value="1"/>
</dbReference>
<evidence type="ECO:0000256" key="2">
    <source>
        <dbReference type="ARBA" id="ARBA00004689"/>
    </source>
</evidence>
<dbReference type="InterPro" id="IPR013709">
    <property type="entry name" value="2-isopropylmalate_synth_dimer"/>
</dbReference>
<evidence type="ECO:0000313" key="11">
    <source>
        <dbReference type="EMBL" id="KAK8040464.1"/>
    </source>
</evidence>
<dbReference type="InterPro" id="IPR036230">
    <property type="entry name" value="LeuA_allosteric_dom_sf"/>
</dbReference>
<dbReference type="Gene3D" id="3.30.160.270">
    <property type="match status" value="1"/>
</dbReference>
<accession>A0ABR1T1L7</accession>
<dbReference type="CDD" id="cd07942">
    <property type="entry name" value="DRE_TIM_LeuA"/>
    <property type="match status" value="1"/>
</dbReference>
<dbReference type="HAMAP" id="MF_00572">
    <property type="entry name" value="LeuA_type2"/>
    <property type="match status" value="1"/>
</dbReference>
<dbReference type="EC" id="2.3.3.13" evidence="4"/>
<dbReference type="InterPro" id="IPR005668">
    <property type="entry name" value="IPM_Synthase"/>
</dbReference>
<keyword evidence="8" id="KW-0479">Metal-binding</keyword>
<keyword evidence="12" id="KW-1185">Reference proteome</keyword>
<protein>
    <recommendedName>
        <fullName evidence="4">2-isopropylmalate synthase</fullName>
        <ecNumber evidence="4">2.3.3.13</ecNumber>
    </recommendedName>
</protein>
<dbReference type="Gene3D" id="3.20.20.70">
    <property type="entry name" value="Aldolase class I"/>
    <property type="match status" value="1"/>
</dbReference>
<dbReference type="Proteomes" id="UP001396898">
    <property type="component" value="Unassembled WGS sequence"/>
</dbReference>
<dbReference type="InterPro" id="IPR054692">
    <property type="entry name" value="LeuA-like_post-cat"/>
</dbReference>
<dbReference type="Pfam" id="PF08502">
    <property type="entry name" value="LeuA_dimer"/>
    <property type="match status" value="1"/>
</dbReference>